<keyword evidence="1" id="KW-1133">Transmembrane helix</keyword>
<gene>
    <name evidence="2" type="ORF">ABN16_06105</name>
</gene>
<keyword evidence="1" id="KW-0472">Membrane</keyword>
<proteinExistence type="predicted"/>
<reference evidence="2 3" key="1">
    <citation type="submission" date="2015-07" db="EMBL/GenBank/DDBJ databases">
        <title>Lactobacillus korensis/26-25/ whole genome sequencing.</title>
        <authorList>
            <person name="Kim M.K."/>
            <person name="Im W.-T."/>
            <person name="Srinivasan S."/>
            <person name="Lee J.-J."/>
        </authorList>
    </citation>
    <scope>NUCLEOTIDE SEQUENCE [LARGE SCALE GENOMIC DNA]</scope>
    <source>
        <strain evidence="2 3">26-25</strain>
    </source>
</reference>
<feature type="transmembrane region" description="Helical" evidence="1">
    <location>
        <begin position="35"/>
        <end position="56"/>
    </location>
</feature>
<evidence type="ECO:0000313" key="2">
    <source>
        <dbReference type="EMBL" id="AKP66016.1"/>
    </source>
</evidence>
<evidence type="ECO:0000256" key="1">
    <source>
        <dbReference type="SAM" id="Phobius"/>
    </source>
</evidence>
<dbReference type="Proteomes" id="UP000036000">
    <property type="component" value="Chromosome"/>
</dbReference>
<dbReference type="AlphaFoldDB" id="A0AAC8ZHA9"/>
<name>A0AAC8ZHA9_9LACO</name>
<organism evidence="2 3">
    <name type="scientific">Levilactobacillus koreensis</name>
    <dbReference type="NCBI Taxonomy" id="637971"/>
    <lineage>
        <taxon>Bacteria</taxon>
        <taxon>Bacillati</taxon>
        <taxon>Bacillota</taxon>
        <taxon>Bacilli</taxon>
        <taxon>Lactobacillales</taxon>
        <taxon>Lactobacillaceae</taxon>
        <taxon>Levilactobacillus</taxon>
    </lineage>
</organism>
<keyword evidence="1" id="KW-0812">Transmembrane</keyword>
<dbReference type="EMBL" id="CP012033">
    <property type="protein sequence ID" value="AKP66016.1"/>
    <property type="molecule type" value="Genomic_DNA"/>
</dbReference>
<protein>
    <submittedName>
        <fullName evidence="2">Uncharacterized protein</fullName>
    </submittedName>
</protein>
<dbReference type="KEGG" id="lko:ABN16_06105"/>
<evidence type="ECO:0000313" key="3">
    <source>
        <dbReference type="Proteomes" id="UP000036000"/>
    </source>
</evidence>
<accession>A0AAC8ZHA9</accession>
<keyword evidence="3" id="KW-1185">Reference proteome</keyword>
<sequence length="102" mass="11627">MTAFLASGCGFLYLQKFEEQLSPLPLTEQRWRNGWLPSVLNILISTSALVMTHWWPIAAKTVTANLETLVTISWLTLLGLWLGHAIQRLKDRENATAKQKNY</sequence>
<feature type="transmembrane region" description="Helical" evidence="1">
    <location>
        <begin position="62"/>
        <end position="82"/>
    </location>
</feature>